<protein>
    <recommendedName>
        <fullName evidence="1">Transcription factor zinc-finger domain-containing protein</fullName>
    </recommendedName>
</protein>
<gene>
    <name evidence="2" type="ORF">DB31_8103</name>
</gene>
<evidence type="ECO:0000313" key="2">
    <source>
        <dbReference type="EMBL" id="KFE67620.1"/>
    </source>
</evidence>
<dbReference type="OrthoDB" id="5497532at2"/>
<keyword evidence="3" id="KW-1185">Reference proteome</keyword>
<name>A0A085WIV7_9BACT</name>
<evidence type="ECO:0000259" key="1">
    <source>
        <dbReference type="Pfam" id="PF13453"/>
    </source>
</evidence>
<dbReference type="PATRIC" id="fig|394096.3.peg.4142"/>
<dbReference type="AlphaFoldDB" id="A0A085WIV7"/>
<accession>A0A085WIV7</accession>
<sequence length="221" mass="23645">MSACPFCQERMRATFMEGLPREECTACGAVWIEGESLAKVMGGSVSDALLRRAKDQPGACKGCHTPLRYVPNCPTCGEAAPTCPRCSTAPLPVIEALGIKVDVCSGCSGVGLDAGELQQLHQAAAAYRDEGLDLRPQVQTGTPSRCASCKRALKPQHAFVWDEKFYCGSCAPDGAAPYDVKMSKASPSEPSNVRGHYFNEPTLDETPSESALLWLINKLFG</sequence>
<comment type="caution">
    <text evidence="2">The sequence shown here is derived from an EMBL/GenBank/DDBJ whole genome shotgun (WGS) entry which is preliminary data.</text>
</comment>
<evidence type="ECO:0000313" key="3">
    <source>
        <dbReference type="Proteomes" id="UP000028725"/>
    </source>
</evidence>
<dbReference type="InterPro" id="IPR027392">
    <property type="entry name" value="TF_Znf"/>
</dbReference>
<organism evidence="2 3">
    <name type="scientific">Hyalangium minutum</name>
    <dbReference type="NCBI Taxonomy" id="394096"/>
    <lineage>
        <taxon>Bacteria</taxon>
        <taxon>Pseudomonadati</taxon>
        <taxon>Myxococcota</taxon>
        <taxon>Myxococcia</taxon>
        <taxon>Myxococcales</taxon>
        <taxon>Cystobacterineae</taxon>
        <taxon>Archangiaceae</taxon>
        <taxon>Hyalangium</taxon>
    </lineage>
</organism>
<reference evidence="2 3" key="1">
    <citation type="submission" date="2014-04" db="EMBL/GenBank/DDBJ databases">
        <title>Genome assembly of Hyalangium minutum DSM 14724.</title>
        <authorList>
            <person name="Sharma G."/>
            <person name="Subramanian S."/>
        </authorList>
    </citation>
    <scope>NUCLEOTIDE SEQUENCE [LARGE SCALE GENOMIC DNA]</scope>
    <source>
        <strain evidence="2 3">DSM 14724</strain>
    </source>
</reference>
<dbReference type="Pfam" id="PF13453">
    <property type="entry name" value="Zn_ribbon_TFIIB"/>
    <property type="match status" value="1"/>
</dbReference>
<dbReference type="Proteomes" id="UP000028725">
    <property type="component" value="Unassembled WGS sequence"/>
</dbReference>
<dbReference type="RefSeq" id="WP_044190392.1">
    <property type="nucleotide sequence ID" value="NZ_JMCB01000007.1"/>
</dbReference>
<feature type="domain" description="Transcription factor zinc-finger" evidence="1">
    <location>
        <begin position="82"/>
        <end position="121"/>
    </location>
</feature>
<dbReference type="EMBL" id="JMCB01000007">
    <property type="protein sequence ID" value="KFE67620.1"/>
    <property type="molecule type" value="Genomic_DNA"/>
</dbReference>
<proteinExistence type="predicted"/>